<proteinExistence type="predicted"/>
<sequence>MLTVSLVKDAAGFGVIPRHCYFPRACPLNSDAAAVSLPHAEVL</sequence>
<dbReference type="AlphaFoldDB" id="A0A0E9SIP0"/>
<accession>A0A0E9SIP0</accession>
<name>A0A0E9SIP0_ANGAN</name>
<reference evidence="1" key="2">
    <citation type="journal article" date="2015" name="Fish Shellfish Immunol.">
        <title>Early steps in the European eel (Anguilla anguilla)-Vibrio vulnificus interaction in the gills: Role of the RtxA13 toxin.</title>
        <authorList>
            <person name="Callol A."/>
            <person name="Pajuelo D."/>
            <person name="Ebbesson L."/>
            <person name="Teles M."/>
            <person name="MacKenzie S."/>
            <person name="Amaro C."/>
        </authorList>
    </citation>
    <scope>NUCLEOTIDE SEQUENCE</scope>
</reference>
<organism evidence="1">
    <name type="scientific">Anguilla anguilla</name>
    <name type="common">European freshwater eel</name>
    <name type="synonym">Muraena anguilla</name>
    <dbReference type="NCBI Taxonomy" id="7936"/>
    <lineage>
        <taxon>Eukaryota</taxon>
        <taxon>Metazoa</taxon>
        <taxon>Chordata</taxon>
        <taxon>Craniata</taxon>
        <taxon>Vertebrata</taxon>
        <taxon>Euteleostomi</taxon>
        <taxon>Actinopterygii</taxon>
        <taxon>Neopterygii</taxon>
        <taxon>Teleostei</taxon>
        <taxon>Anguilliformes</taxon>
        <taxon>Anguillidae</taxon>
        <taxon>Anguilla</taxon>
    </lineage>
</organism>
<evidence type="ECO:0000313" key="1">
    <source>
        <dbReference type="EMBL" id="JAH41112.1"/>
    </source>
</evidence>
<dbReference type="EMBL" id="GBXM01067465">
    <property type="protein sequence ID" value="JAH41112.1"/>
    <property type="molecule type" value="Transcribed_RNA"/>
</dbReference>
<protein>
    <submittedName>
        <fullName evidence="1">Uncharacterized protein</fullName>
    </submittedName>
</protein>
<reference evidence="1" key="1">
    <citation type="submission" date="2014-11" db="EMBL/GenBank/DDBJ databases">
        <authorList>
            <person name="Amaro Gonzalez C."/>
        </authorList>
    </citation>
    <scope>NUCLEOTIDE SEQUENCE</scope>
</reference>